<dbReference type="InterPro" id="IPR027417">
    <property type="entry name" value="P-loop_NTPase"/>
</dbReference>
<dbReference type="SUPFAM" id="SSF52540">
    <property type="entry name" value="P-loop containing nucleoside triphosphate hydrolases"/>
    <property type="match status" value="1"/>
</dbReference>
<dbReference type="Gene3D" id="3.40.50.300">
    <property type="entry name" value="P-loop containing nucleotide triphosphate hydrolases"/>
    <property type="match status" value="1"/>
</dbReference>
<gene>
    <name evidence="3" type="ORF">A4V09_11765</name>
</gene>
<dbReference type="Pfam" id="PF21537">
    <property type="entry name" value="DUF1980_C"/>
    <property type="match status" value="1"/>
</dbReference>
<dbReference type="OrthoDB" id="9770408at2"/>
<dbReference type="AlphaFoldDB" id="A0A1C7I9W3"/>
<evidence type="ECO:0000313" key="3">
    <source>
        <dbReference type="EMBL" id="ANU76385.2"/>
    </source>
</evidence>
<evidence type="ECO:0000259" key="1">
    <source>
        <dbReference type="Pfam" id="PF02492"/>
    </source>
</evidence>
<dbReference type="Proteomes" id="UP000092574">
    <property type="component" value="Chromosome"/>
</dbReference>
<accession>A0A1C7I9W3</accession>
<proteinExistence type="predicted"/>
<evidence type="ECO:0000259" key="2">
    <source>
        <dbReference type="Pfam" id="PF21537"/>
    </source>
</evidence>
<dbReference type="EMBL" id="CP015405">
    <property type="protein sequence ID" value="ANU76385.2"/>
    <property type="molecule type" value="Genomic_DNA"/>
</dbReference>
<reference evidence="3" key="1">
    <citation type="submission" date="2017-04" db="EMBL/GenBank/DDBJ databases">
        <title>Complete Genome Sequences of Twelve Strains of a Stable Defined Moderately Diverse Mouse Microbiota 2 (sDMDMm2).</title>
        <authorList>
            <person name="Uchimura Y."/>
            <person name="Wyss M."/>
            <person name="Brugiroux S."/>
            <person name="Limenitakis J.P."/>
            <person name="Stecher B."/>
            <person name="McCoy K.D."/>
            <person name="Macpherson A.J."/>
        </authorList>
    </citation>
    <scope>NUCLEOTIDE SEQUENCE</scope>
    <source>
        <strain evidence="3">YL58</strain>
    </source>
</reference>
<sequence>MIKEFTMNSMKRFIPVTLIRGFLDAGKSTLINRLAQGGTLCPEKEDILLLSCEEGETAYDDTCLNQKNITVIGLEDESRLNREYLERLDALYAPKRIILECNAMWDLVEFELPQNWKVEKRIAVLCGPTLGLYLDNMRAFLGPMLSRCDQIFINRCDSGGTGMLSPVKAKLRPLLDDTSAVMIESQGSLYAFDDIRDILPYTLEADPVVITPENYVCWFYDCQDHQNRYKGRRISMNASVKKSPVLGTGGFALGRIAITCCEADMEFLGYMAHYDLIDSIPQFAHVHAEAMVRYRFMQKYNAVMPYLEVLRMEPLNPDDSIVTF</sequence>
<organism evidence="3 4">
    <name type="scientific">Blautia pseudococcoides</name>
    <dbReference type="NCBI Taxonomy" id="1796616"/>
    <lineage>
        <taxon>Bacteria</taxon>
        <taxon>Bacillati</taxon>
        <taxon>Bacillota</taxon>
        <taxon>Clostridia</taxon>
        <taxon>Lachnospirales</taxon>
        <taxon>Lachnospiraceae</taxon>
        <taxon>Blautia</taxon>
    </lineage>
</organism>
<feature type="domain" description="CobW/HypB/UreG nucleotide-binding" evidence="1">
    <location>
        <begin position="15"/>
        <end position="157"/>
    </location>
</feature>
<evidence type="ECO:0000313" key="4">
    <source>
        <dbReference type="Proteomes" id="UP000092574"/>
    </source>
</evidence>
<dbReference type="KEGG" id="byl:A4V09_11765"/>
<feature type="domain" description="DUF1980" evidence="2">
    <location>
        <begin position="200"/>
        <end position="315"/>
    </location>
</feature>
<dbReference type="Pfam" id="PF02492">
    <property type="entry name" value="cobW"/>
    <property type="match status" value="1"/>
</dbReference>
<name>A0A1C7I9W3_9FIRM</name>
<dbReference type="InterPro" id="IPR003495">
    <property type="entry name" value="CobW/HypB/UreG_nucleotide-bd"/>
</dbReference>
<keyword evidence="4" id="KW-1185">Reference proteome</keyword>
<protein>
    <submittedName>
        <fullName evidence="3">Uncharacterized protein</fullName>
    </submittedName>
</protein>
<dbReference type="STRING" id="1796616.A4V09_11765"/>
<dbReference type="InterPro" id="IPR048447">
    <property type="entry name" value="DUF1980_C"/>
</dbReference>